<evidence type="ECO:0000313" key="3">
    <source>
        <dbReference type="Proteomes" id="UP001163105"/>
    </source>
</evidence>
<organism evidence="2 3">
    <name type="scientific">Purpureocillium lavendulum</name>
    <dbReference type="NCBI Taxonomy" id="1247861"/>
    <lineage>
        <taxon>Eukaryota</taxon>
        <taxon>Fungi</taxon>
        <taxon>Dikarya</taxon>
        <taxon>Ascomycota</taxon>
        <taxon>Pezizomycotina</taxon>
        <taxon>Sordariomycetes</taxon>
        <taxon>Hypocreomycetidae</taxon>
        <taxon>Hypocreales</taxon>
        <taxon>Ophiocordycipitaceae</taxon>
        <taxon>Purpureocillium</taxon>
    </lineage>
</organism>
<protein>
    <submittedName>
        <fullName evidence="2">Fungal zn(2)-Cys(6) binuclear cluster domain-containing protein</fullName>
    </submittedName>
</protein>
<keyword evidence="3" id="KW-1185">Reference proteome</keyword>
<feature type="region of interest" description="Disordered" evidence="1">
    <location>
        <begin position="1"/>
        <end position="22"/>
    </location>
</feature>
<dbReference type="AlphaFoldDB" id="A0AB34FGZ5"/>
<dbReference type="EMBL" id="JAQHRD010000008">
    <property type="protein sequence ID" value="KAJ6438352.1"/>
    <property type="molecule type" value="Genomic_DNA"/>
</dbReference>
<comment type="caution">
    <text evidence="2">The sequence shown here is derived from an EMBL/GenBank/DDBJ whole genome shotgun (WGS) entry which is preliminary data.</text>
</comment>
<proteinExistence type="predicted"/>
<accession>A0AB34FGZ5</accession>
<reference evidence="2" key="1">
    <citation type="submission" date="2023-01" db="EMBL/GenBank/DDBJ databases">
        <title>The growth and conidiation of Purpureocillium lavendulum are regulated by nitrogen source and histone H3K14 acetylation.</title>
        <authorList>
            <person name="Tang P."/>
            <person name="Han J."/>
            <person name="Zhang C."/>
            <person name="Tang P."/>
            <person name="Qi F."/>
            <person name="Zhang K."/>
            <person name="Liang L."/>
        </authorList>
    </citation>
    <scope>NUCLEOTIDE SEQUENCE</scope>
    <source>
        <strain evidence="2">YMF1.00683</strain>
    </source>
</reference>
<evidence type="ECO:0000313" key="2">
    <source>
        <dbReference type="EMBL" id="KAJ6438352.1"/>
    </source>
</evidence>
<name>A0AB34FGZ5_9HYPO</name>
<sequence length="117" mass="12586">MDPQQDKASTVEPAAAAESDHYVSGRSIPSYAIGIPGSSLINTQIYKEDITVNIFNRNADTSPSALTDFLFHRLELGQIINRLNHAGHTVLSVAYNGNVADIVCIGGTNEWSDALRG</sequence>
<evidence type="ECO:0000256" key="1">
    <source>
        <dbReference type="SAM" id="MobiDB-lite"/>
    </source>
</evidence>
<gene>
    <name evidence="2" type="ORF">O9K51_08944</name>
</gene>
<dbReference type="Proteomes" id="UP001163105">
    <property type="component" value="Unassembled WGS sequence"/>
</dbReference>